<dbReference type="FunCoup" id="G8YT15">
    <property type="interactions" value="251"/>
</dbReference>
<sequence>MNTFSEDKMDISNFVYIIPPYLLNTYLGSRLQKEVAKEYPELALSNTLSVNSPKFFKEIKENEISSYQYSSHPEINKLIRDKLVDKLSITGVLGMDPQANLSDEAYIHELSEIFKNRFMSGSSEGADSSEYTASDKQIASLLDSPTIGEVILNFPDMDQDKAKFSLQELLFASRVDNYIKFKAPKSFLKLDDGSSFQYALPLTWVPLTSRKYLSYLQKNLNLQINNEDGCSRVKLSSGDNYHNYVGNDSHDESIYNDAVYINFIGDKPIHPYTGVFYYEIEVEQHCTQSTFFKSILKISDSLISSNISSSLSAGFVKKKISCDTHSSEGANLSTETLISKTDLDILTKDLLINDKESTLNTLVTDEVNEVICYKPGVIKGSYAFSFEDSCFYNSVKNSESIQRLALLNMNRRLSSLSRQTLEQLDSGKISLDVPLQSNIQEPNPSAKVIKSDVVGFGINFIDRSLFLTLNGVLVKVISNESLKATNAANNYFNLFPNDYYKSENSAVYPIIGFNLNELTKVNKQESEPTTLDIKTNFGFQEFKFDINNYVNKYQEANEKFLSLSLLQKVDSNKTSNEVNEFEKALLNPNDSSLTNDLIKGYLVHEGYLDTLSSFNKDLDSLSEEVGVSISNKNTDSILHTSQASNRDTIRKYILQNQYDLAIKFLKLTYPGVCSRGNDRDLIFEIKKTKLAYLLKNYLELKFNLHNYEFDFEYKNPVTEEVLFNQAFSYSLELQGEYAYDDNLTSEIQDLAAALLLKNKNSIASLPKVHDMVMHFFKNVKELIDTINSSILKELGFTKTSKLETIINNVNERISDLSLKYYDDKFFLMNLERDHMNV</sequence>
<dbReference type="HOGENOM" id="CLU_017832_0_0_1"/>
<protein>
    <submittedName>
        <fullName evidence="1">Piso0_000079 protein</fullName>
    </submittedName>
</protein>
<dbReference type="InterPro" id="IPR043136">
    <property type="entry name" value="B30.2/SPRY_sf"/>
</dbReference>
<dbReference type="STRING" id="559304.G8YT15"/>
<dbReference type="Gene3D" id="2.60.120.920">
    <property type="match status" value="1"/>
</dbReference>
<organism evidence="1 2">
    <name type="scientific">Pichia sorbitophila (strain ATCC MYA-4447 / BCRC 22081 / CBS 7064 / NBRC 10061 / NRRL Y-12695)</name>
    <name type="common">Hybrid yeast</name>
    <dbReference type="NCBI Taxonomy" id="559304"/>
    <lineage>
        <taxon>Eukaryota</taxon>
        <taxon>Fungi</taxon>
        <taxon>Dikarya</taxon>
        <taxon>Ascomycota</taxon>
        <taxon>Saccharomycotina</taxon>
        <taxon>Pichiomycetes</taxon>
        <taxon>Debaryomycetaceae</taxon>
        <taxon>Millerozyma</taxon>
    </lineage>
</organism>
<keyword evidence="2" id="KW-1185">Reference proteome</keyword>
<dbReference type="OrthoDB" id="25503at2759"/>
<dbReference type="AlphaFoldDB" id="G8YT15"/>
<dbReference type="OMA" id="IFRESKF"/>
<evidence type="ECO:0000313" key="2">
    <source>
        <dbReference type="Proteomes" id="UP000005222"/>
    </source>
</evidence>
<dbReference type="InterPro" id="IPR006594">
    <property type="entry name" value="LisH"/>
</dbReference>
<dbReference type="InParanoid" id="G8YT15"/>
<dbReference type="EMBL" id="FO082058">
    <property type="protein sequence ID" value="CCE73066.1"/>
    <property type="molecule type" value="Genomic_DNA"/>
</dbReference>
<dbReference type="PANTHER" id="PTHR12864">
    <property type="entry name" value="RAN BINDING PROTEIN 9-RELATED"/>
    <property type="match status" value="1"/>
</dbReference>
<dbReference type="InterPro" id="IPR050618">
    <property type="entry name" value="Ubq-SigPath_Reg"/>
</dbReference>
<dbReference type="Proteomes" id="UP000005222">
    <property type="component" value="Chromosome B"/>
</dbReference>
<evidence type="ECO:0000313" key="1">
    <source>
        <dbReference type="EMBL" id="CCE73066.1"/>
    </source>
</evidence>
<proteinExistence type="predicted"/>
<reference evidence="1 2" key="1">
    <citation type="journal article" date="2012" name="G3 (Bethesda)">
        <title>Pichia sorbitophila, an interspecies yeast hybrid reveals early steps of genome resolution following polyploidization.</title>
        <authorList>
            <person name="Leh Louis V."/>
            <person name="Despons L."/>
            <person name="Friedrich A."/>
            <person name="Martin T."/>
            <person name="Durrens P."/>
            <person name="Casaregola S."/>
            <person name="Neuveglise C."/>
            <person name="Fairhead C."/>
            <person name="Marck C."/>
            <person name="Cruz J.A."/>
            <person name="Straub M.L."/>
            <person name="Kugler V."/>
            <person name="Sacerdot C."/>
            <person name="Uzunov Z."/>
            <person name="Thierry A."/>
            <person name="Weiss S."/>
            <person name="Bleykasten C."/>
            <person name="De Montigny J."/>
            <person name="Jacques N."/>
            <person name="Jung P."/>
            <person name="Lemaire M."/>
            <person name="Mallet S."/>
            <person name="Morel G."/>
            <person name="Richard G.F."/>
            <person name="Sarkar A."/>
            <person name="Savel G."/>
            <person name="Schacherer J."/>
            <person name="Seret M.L."/>
            <person name="Talla E."/>
            <person name="Samson G."/>
            <person name="Jubin C."/>
            <person name="Poulain J."/>
            <person name="Vacherie B."/>
            <person name="Barbe V."/>
            <person name="Pelletier E."/>
            <person name="Sherman D.J."/>
            <person name="Westhof E."/>
            <person name="Weissenbach J."/>
            <person name="Baret P.V."/>
            <person name="Wincker P."/>
            <person name="Gaillardin C."/>
            <person name="Dujon B."/>
            <person name="Souciet J.L."/>
        </authorList>
    </citation>
    <scope>NUCLEOTIDE SEQUENCE [LARGE SCALE GENOMIC DNA]</scope>
    <source>
        <strain evidence="2">ATCC MYA-4447 / BCRC 22081 / CBS 7064 / NBRC 10061 / NRRL Y-12695</strain>
    </source>
</reference>
<dbReference type="eggNOG" id="KOG1477">
    <property type="taxonomic scope" value="Eukaryota"/>
</dbReference>
<accession>G8YT15</accession>
<name>G8YT15_PICSO</name>
<dbReference type="PROSITE" id="PS50896">
    <property type="entry name" value="LISH"/>
    <property type="match status" value="1"/>
</dbReference>
<gene>
    <name evidence="1" type="primary">Piso0_000079</name>
    <name evidence="1" type="ORF">GNLVRS01_PISO0B01717g</name>
</gene>